<dbReference type="OrthoDB" id="8191090at2759"/>
<dbReference type="RefSeq" id="XP_015523612.2">
    <property type="nucleotide sequence ID" value="XM_015668126.2"/>
</dbReference>
<dbReference type="InParanoid" id="A0A6J0CAM0"/>
<sequence length="616" mass="68944">MKLFTLALLNFVILGECSLLEMSQVLWTRLLAGGLTKGGALDPLRVPVVKVDQSEGNTSYRIVLRNVEIRGLNLSTLESVHIARGRLKANLSELEAGYVSYSDLRELDSIRYRFHTLVKEPKPRNNTEGKPSASFDSKGARNMESETPLAKANQRYQQKTEARDEIVDVVYAQNYMPFEKLGSTEQKEQLAFSAAVEERSEDGEESDDEQIECTGSCANKSGSSSSSSSNTRRADVYQGTRGNRKFGEFSEDDAADEFIGQDDAHVSASESVEQKQAFVKAEQTPRGERIVSSPESRNHGKHVISASLELPLRQSGSGYRRQEVFRQGTESARVTAERSYKTPPGYVDIIYADDDDKKIKHFAGFRRKDDENLRVYGLEEIRKEIERNNRYIVHNFTATEAIQKRNNMTLAAAESKRIKDLIRYAEKFQEKDGYFEQGMQLIYHFGGMDEFGSYDSETVQEPDSNAAKRRKREHNNHDIEDDIMHVIIGIRVPLLEVKADYHLTGKVGNDVLRGNGLLAGSFNDLIGNFTLELRKVGKSTMVVRAARARLVASDRKVSFQGMNEKGPVESVLVHGLMAAEAVAAMIADDLATKALSENRANDAMIYKMYSNDPGSL</sequence>
<keyword evidence="3" id="KW-1185">Reference proteome</keyword>
<dbReference type="KEGG" id="nlo:107227085"/>
<accession>A0A6J0CAM0</accession>
<evidence type="ECO:0000256" key="2">
    <source>
        <dbReference type="SAM" id="SignalP"/>
    </source>
</evidence>
<feature type="region of interest" description="Disordered" evidence="1">
    <location>
        <begin position="278"/>
        <end position="300"/>
    </location>
</feature>
<feature type="chain" id="PRO_5046729845" evidence="2">
    <location>
        <begin position="20"/>
        <end position="616"/>
    </location>
</feature>
<feature type="compositionally biased region" description="Acidic residues" evidence="1">
    <location>
        <begin position="199"/>
        <end position="211"/>
    </location>
</feature>
<reference evidence="4" key="1">
    <citation type="submission" date="2025-08" db="UniProtKB">
        <authorList>
            <consortium name="RefSeq"/>
        </authorList>
    </citation>
    <scope>IDENTIFICATION</scope>
    <source>
        <tissue evidence="4">Thorax and Abdomen</tissue>
    </source>
</reference>
<feature type="signal peptide" evidence="2">
    <location>
        <begin position="1"/>
        <end position="19"/>
    </location>
</feature>
<keyword evidence="2" id="KW-0732">Signal</keyword>
<proteinExistence type="predicted"/>
<dbReference type="GeneID" id="107227085"/>
<name>A0A6J0CAM0_NEOLC</name>
<evidence type="ECO:0000313" key="4">
    <source>
        <dbReference type="RefSeq" id="XP_015523612.2"/>
    </source>
</evidence>
<evidence type="ECO:0000256" key="1">
    <source>
        <dbReference type="SAM" id="MobiDB-lite"/>
    </source>
</evidence>
<evidence type="ECO:0000313" key="3">
    <source>
        <dbReference type="Proteomes" id="UP000829291"/>
    </source>
</evidence>
<organism evidence="4">
    <name type="scientific">Neodiprion lecontei</name>
    <name type="common">Redheaded pine sawfly</name>
    <dbReference type="NCBI Taxonomy" id="441921"/>
    <lineage>
        <taxon>Eukaryota</taxon>
        <taxon>Metazoa</taxon>
        <taxon>Ecdysozoa</taxon>
        <taxon>Arthropoda</taxon>
        <taxon>Hexapoda</taxon>
        <taxon>Insecta</taxon>
        <taxon>Pterygota</taxon>
        <taxon>Neoptera</taxon>
        <taxon>Endopterygota</taxon>
        <taxon>Hymenoptera</taxon>
        <taxon>Tenthredinoidea</taxon>
        <taxon>Diprionidae</taxon>
        <taxon>Diprioninae</taxon>
        <taxon>Neodiprion</taxon>
    </lineage>
</organism>
<protein>
    <submittedName>
        <fullName evidence="4">Uncharacterized protein LOC107227085</fullName>
    </submittedName>
</protein>
<gene>
    <name evidence="4" type="primary">LOC107227085</name>
</gene>
<dbReference type="AlphaFoldDB" id="A0A6J0CAM0"/>
<dbReference type="Proteomes" id="UP000829291">
    <property type="component" value="Chromosome 4"/>
</dbReference>
<feature type="region of interest" description="Disordered" evidence="1">
    <location>
        <begin position="189"/>
        <end position="248"/>
    </location>
</feature>
<feature type="region of interest" description="Disordered" evidence="1">
    <location>
        <begin position="121"/>
        <end position="158"/>
    </location>
</feature>
<feature type="region of interest" description="Disordered" evidence="1">
    <location>
        <begin position="454"/>
        <end position="474"/>
    </location>
</feature>